<dbReference type="InterPro" id="IPR036554">
    <property type="entry name" value="GHMP_kinase_C_sf"/>
</dbReference>
<dbReference type="RefSeq" id="WP_229803653.1">
    <property type="nucleotide sequence ID" value="NZ_BMXS01000018.1"/>
</dbReference>
<dbReference type="PANTHER" id="PTHR10977:SF3">
    <property type="entry name" value="DIPHOSPHOMEVALONATE DECARBOXYLASE"/>
    <property type="match status" value="1"/>
</dbReference>
<dbReference type="EMBL" id="BMXS01000018">
    <property type="protein sequence ID" value="GGY01676.1"/>
    <property type="molecule type" value="Genomic_DNA"/>
</dbReference>
<evidence type="ECO:0000256" key="1">
    <source>
        <dbReference type="ARBA" id="ARBA00008831"/>
    </source>
</evidence>
<dbReference type="InterPro" id="IPR029765">
    <property type="entry name" value="Mev_diP_decarb"/>
</dbReference>
<name>A0ABQ2Z3W1_9GAMM</name>
<protein>
    <recommendedName>
        <fullName evidence="2">diphosphomevalonate decarboxylase</fullName>
        <ecNumber evidence="2">4.1.1.33</ecNumber>
    </recommendedName>
</protein>
<dbReference type="SUPFAM" id="SSF55060">
    <property type="entry name" value="GHMP Kinase, C-terminal domain"/>
    <property type="match status" value="1"/>
</dbReference>
<dbReference type="InterPro" id="IPR005935">
    <property type="entry name" value="Mev_decarb"/>
</dbReference>
<gene>
    <name evidence="10" type="ORF">GCM10007160_32040</name>
</gene>
<dbReference type="NCBIfam" id="TIGR01240">
    <property type="entry name" value="mevDPdecarb"/>
    <property type="match status" value="1"/>
</dbReference>
<dbReference type="InterPro" id="IPR041431">
    <property type="entry name" value="Mvd1_C"/>
</dbReference>
<organism evidence="10 11">
    <name type="scientific">Litchfieldella qijiaojingensis</name>
    <dbReference type="NCBI Taxonomy" id="980347"/>
    <lineage>
        <taxon>Bacteria</taxon>
        <taxon>Pseudomonadati</taxon>
        <taxon>Pseudomonadota</taxon>
        <taxon>Gammaproteobacteria</taxon>
        <taxon>Oceanospirillales</taxon>
        <taxon>Halomonadaceae</taxon>
        <taxon>Litchfieldella</taxon>
    </lineage>
</organism>
<reference evidence="11" key="1">
    <citation type="journal article" date="2019" name="Int. J. Syst. Evol. Microbiol.">
        <title>The Global Catalogue of Microorganisms (GCM) 10K type strain sequencing project: providing services to taxonomists for standard genome sequencing and annotation.</title>
        <authorList>
            <consortium name="The Broad Institute Genomics Platform"/>
            <consortium name="The Broad Institute Genome Sequencing Center for Infectious Disease"/>
            <person name="Wu L."/>
            <person name="Ma J."/>
        </authorList>
    </citation>
    <scope>NUCLEOTIDE SEQUENCE [LARGE SCALE GENOMIC DNA]</scope>
    <source>
        <strain evidence="11">KCTC 22228</strain>
    </source>
</reference>
<evidence type="ECO:0000256" key="6">
    <source>
        <dbReference type="ARBA" id="ARBA00023098"/>
    </source>
</evidence>
<evidence type="ECO:0000256" key="5">
    <source>
        <dbReference type="ARBA" id="ARBA00022840"/>
    </source>
</evidence>
<evidence type="ECO:0000256" key="7">
    <source>
        <dbReference type="ARBA" id="ARBA00023239"/>
    </source>
</evidence>
<keyword evidence="3" id="KW-0444">Lipid biosynthesis</keyword>
<evidence type="ECO:0000259" key="8">
    <source>
        <dbReference type="Pfam" id="PF18376"/>
    </source>
</evidence>
<dbReference type="InterPro" id="IPR014721">
    <property type="entry name" value="Ribsml_uS5_D2-typ_fold_subgr"/>
</dbReference>
<accession>A0ABQ2Z3W1</accession>
<evidence type="ECO:0000313" key="11">
    <source>
        <dbReference type="Proteomes" id="UP000653056"/>
    </source>
</evidence>
<feature type="domain" description="Diphosphomevalonate decarboxylase-like N-terminal" evidence="9">
    <location>
        <begin position="9"/>
        <end position="164"/>
    </location>
</feature>
<evidence type="ECO:0000256" key="2">
    <source>
        <dbReference type="ARBA" id="ARBA00012296"/>
    </source>
</evidence>
<dbReference type="PANTHER" id="PTHR10977">
    <property type="entry name" value="DIPHOSPHOMEVALONATE DECARBOXYLASE"/>
    <property type="match status" value="1"/>
</dbReference>
<dbReference type="EC" id="4.1.1.33" evidence="2"/>
<evidence type="ECO:0000256" key="4">
    <source>
        <dbReference type="ARBA" id="ARBA00022741"/>
    </source>
</evidence>
<proteinExistence type="inferred from homology"/>
<dbReference type="InterPro" id="IPR020568">
    <property type="entry name" value="Ribosomal_Su5_D2-typ_SF"/>
</dbReference>
<dbReference type="Pfam" id="PF18376">
    <property type="entry name" value="MDD_C"/>
    <property type="match status" value="1"/>
</dbReference>
<comment type="similarity">
    <text evidence="1">Belongs to the diphosphomevalonate decarboxylase family.</text>
</comment>
<dbReference type="Gene3D" id="3.30.70.890">
    <property type="entry name" value="GHMP kinase, C-terminal domain"/>
    <property type="match status" value="1"/>
</dbReference>
<sequence length="331" mass="35412">MPMQAAAQAQPNIALIKYWGKRDERLNVPAVPSLSITLESLWTRTQVRFDETLGEDRFMLDGKRDDAQFQRVSAMLERLRHHAGVSTFADVRSFNNFPTGAGLASSASGFAALVVAAIHALGLVLPLAELSALARQGSASAARSIFGGFVEMACGSRDDGQDAIARPLLAASSWPLEVAVAITAPGPKSIGSSMGMVHTARTSPFYRGWIEDAPRRLEVAREAVIARDFERLAEVSEASCLAMHGLALSASPGLLYWNGVTVELMHCVRELRSAGTPVFFTVDAGPQLKAVCLPGWSRDVAQCLAEVPGVREVRLSGLGDGARVLESKEAI</sequence>
<feature type="domain" description="Mvd1 C-terminal" evidence="8">
    <location>
        <begin position="179"/>
        <end position="287"/>
    </location>
</feature>
<dbReference type="Pfam" id="PF22700">
    <property type="entry name" value="MVD-like_N"/>
    <property type="match status" value="1"/>
</dbReference>
<dbReference type="SUPFAM" id="SSF54211">
    <property type="entry name" value="Ribosomal protein S5 domain 2-like"/>
    <property type="match status" value="1"/>
</dbReference>
<comment type="caution">
    <text evidence="10">The sequence shown here is derived from an EMBL/GenBank/DDBJ whole genome shotgun (WGS) entry which is preliminary data.</text>
</comment>
<keyword evidence="5" id="KW-0067">ATP-binding</keyword>
<evidence type="ECO:0000256" key="3">
    <source>
        <dbReference type="ARBA" id="ARBA00022516"/>
    </source>
</evidence>
<keyword evidence="7" id="KW-0456">Lyase</keyword>
<dbReference type="Proteomes" id="UP000653056">
    <property type="component" value="Unassembled WGS sequence"/>
</dbReference>
<evidence type="ECO:0000259" key="9">
    <source>
        <dbReference type="Pfam" id="PF22700"/>
    </source>
</evidence>
<evidence type="ECO:0000313" key="10">
    <source>
        <dbReference type="EMBL" id="GGY01676.1"/>
    </source>
</evidence>
<keyword evidence="6" id="KW-0443">Lipid metabolism</keyword>
<keyword evidence="4" id="KW-0547">Nucleotide-binding</keyword>
<keyword evidence="11" id="KW-1185">Reference proteome</keyword>
<dbReference type="PIRSF" id="PIRSF015950">
    <property type="entry name" value="Mev_P_decrbx"/>
    <property type="match status" value="1"/>
</dbReference>
<dbReference type="Gene3D" id="3.30.230.10">
    <property type="match status" value="1"/>
</dbReference>
<dbReference type="InterPro" id="IPR053859">
    <property type="entry name" value="MVD-like_N"/>
</dbReference>